<organism evidence="2 3">
    <name type="scientific">Mesobacillus campisalis</name>
    <dbReference type="NCBI Taxonomy" id="1408103"/>
    <lineage>
        <taxon>Bacteria</taxon>
        <taxon>Bacillati</taxon>
        <taxon>Bacillota</taxon>
        <taxon>Bacilli</taxon>
        <taxon>Bacillales</taxon>
        <taxon>Bacillaceae</taxon>
        <taxon>Mesobacillus</taxon>
    </lineage>
</organism>
<dbReference type="PATRIC" id="fig|1408103.3.peg.584"/>
<feature type="region of interest" description="Disordered" evidence="1">
    <location>
        <begin position="1"/>
        <end position="23"/>
    </location>
</feature>
<name>A0A0M2T0S6_9BACI</name>
<accession>A0A0M2T0S6</accession>
<evidence type="ECO:0000313" key="2">
    <source>
        <dbReference type="EMBL" id="KKK39591.1"/>
    </source>
</evidence>
<evidence type="ECO:0000256" key="1">
    <source>
        <dbReference type="SAM" id="MobiDB-lite"/>
    </source>
</evidence>
<evidence type="ECO:0000313" key="3">
    <source>
        <dbReference type="Proteomes" id="UP000034166"/>
    </source>
</evidence>
<dbReference type="EMBL" id="LAYY01000002">
    <property type="protein sequence ID" value="KKK39591.1"/>
    <property type="molecule type" value="Genomic_DNA"/>
</dbReference>
<dbReference type="AlphaFoldDB" id="A0A0M2T0S6"/>
<gene>
    <name evidence="2" type="ORF">WQ57_02570</name>
</gene>
<comment type="caution">
    <text evidence="2">The sequence shown here is derived from an EMBL/GenBank/DDBJ whole genome shotgun (WGS) entry which is preliminary data.</text>
</comment>
<feature type="compositionally biased region" description="Polar residues" evidence="1">
    <location>
        <begin position="40"/>
        <end position="49"/>
    </location>
</feature>
<keyword evidence="3" id="KW-1185">Reference proteome</keyword>
<sequence length="69" mass="7259">MEGVSAQDEQASSKKVTDGRVSVPEMRGLASKEALIEAVSAQNQQASSEKVTDGGCQCPKCPNQLQKGH</sequence>
<protein>
    <submittedName>
        <fullName evidence="2">Uncharacterized protein</fullName>
    </submittedName>
</protein>
<feature type="region of interest" description="Disordered" evidence="1">
    <location>
        <begin position="40"/>
        <end position="69"/>
    </location>
</feature>
<dbReference type="Proteomes" id="UP000034166">
    <property type="component" value="Unassembled WGS sequence"/>
</dbReference>
<reference evidence="2 3" key="1">
    <citation type="submission" date="2015-04" db="EMBL/GenBank/DDBJ databases">
        <title>Taxonomic description and genome sequence of Bacillus campisalis sp. nov., a novel member of the genus Bacillus isolated from solar saltern.</title>
        <authorList>
            <person name="Mathan Kumar R."/>
            <person name="Kaur G."/>
            <person name="Kumar A."/>
            <person name="Singh N.K."/>
            <person name="Kaur N."/>
            <person name="Kumar N."/>
            <person name="Mayilraj S."/>
        </authorList>
    </citation>
    <scope>NUCLEOTIDE SEQUENCE [LARGE SCALE GENOMIC DNA]</scope>
    <source>
        <strain evidence="2 3">SA2-6</strain>
    </source>
</reference>
<proteinExistence type="predicted"/>